<dbReference type="PANTHER" id="PTHR11680">
    <property type="entry name" value="SERINE HYDROXYMETHYLTRANSFERASE"/>
    <property type="match status" value="1"/>
</dbReference>
<dbReference type="AlphaFoldDB" id="A0AAE1LF15"/>
<sequence length="96" mass="10631">MAIPGDKSAFNPSGIRLGTPALTTRGLVEKDIEKVVDFIDRGLKLGLEVAKKSGPKLVDYKKEMTENPVFSAKIQQLKQEVHEFSSQFPLPGLKDY</sequence>
<dbReference type="GO" id="GO:0046653">
    <property type="term" value="P:tetrahydrofolate metabolic process"/>
    <property type="evidence" value="ECO:0007669"/>
    <property type="project" value="TreeGrafter"/>
</dbReference>
<dbReference type="GO" id="GO:0019264">
    <property type="term" value="P:glycine biosynthetic process from serine"/>
    <property type="evidence" value="ECO:0007669"/>
    <property type="project" value="TreeGrafter"/>
</dbReference>
<keyword evidence="5" id="KW-1185">Reference proteome</keyword>
<gene>
    <name evidence="4" type="ORF">KUF71_006844</name>
</gene>
<comment type="cofactor">
    <cofactor evidence="1">
        <name>pyridoxal 5'-phosphate</name>
        <dbReference type="ChEBI" id="CHEBI:597326"/>
    </cofactor>
</comment>
<dbReference type="InterPro" id="IPR049943">
    <property type="entry name" value="Ser_HO-MeTrfase-like"/>
</dbReference>
<dbReference type="GO" id="GO:0005739">
    <property type="term" value="C:mitochondrion"/>
    <property type="evidence" value="ECO:0007669"/>
    <property type="project" value="TreeGrafter"/>
</dbReference>
<dbReference type="Gene3D" id="3.90.1150.10">
    <property type="entry name" value="Aspartate Aminotransferase, domain 1"/>
    <property type="match status" value="1"/>
</dbReference>
<evidence type="ECO:0000313" key="4">
    <source>
        <dbReference type="EMBL" id="KAK3917268.1"/>
    </source>
</evidence>
<evidence type="ECO:0000256" key="1">
    <source>
        <dbReference type="ARBA" id="ARBA00001933"/>
    </source>
</evidence>
<dbReference type="PANTHER" id="PTHR11680:SF59">
    <property type="entry name" value="SERINE HYDROXYMETHYLTRANSFERASE, CYTOSOLIC"/>
    <property type="match status" value="1"/>
</dbReference>
<dbReference type="InterPro" id="IPR015422">
    <property type="entry name" value="PyrdxlP-dep_Trfase_small"/>
</dbReference>
<organism evidence="4 5">
    <name type="scientific">Frankliniella fusca</name>
    <dbReference type="NCBI Taxonomy" id="407009"/>
    <lineage>
        <taxon>Eukaryota</taxon>
        <taxon>Metazoa</taxon>
        <taxon>Ecdysozoa</taxon>
        <taxon>Arthropoda</taxon>
        <taxon>Hexapoda</taxon>
        <taxon>Insecta</taxon>
        <taxon>Pterygota</taxon>
        <taxon>Neoptera</taxon>
        <taxon>Paraneoptera</taxon>
        <taxon>Thysanoptera</taxon>
        <taxon>Terebrantia</taxon>
        <taxon>Thripoidea</taxon>
        <taxon>Thripidae</taxon>
        <taxon>Frankliniella</taxon>
    </lineage>
</organism>
<dbReference type="GO" id="GO:0030170">
    <property type="term" value="F:pyridoxal phosphate binding"/>
    <property type="evidence" value="ECO:0007669"/>
    <property type="project" value="TreeGrafter"/>
</dbReference>
<name>A0AAE1LF15_9NEOP</name>
<dbReference type="GO" id="GO:0005634">
    <property type="term" value="C:nucleus"/>
    <property type="evidence" value="ECO:0007669"/>
    <property type="project" value="TreeGrafter"/>
</dbReference>
<keyword evidence="2" id="KW-0663">Pyridoxal phosphate</keyword>
<dbReference type="Pfam" id="PF00464">
    <property type="entry name" value="SHMT"/>
    <property type="match status" value="1"/>
</dbReference>
<dbReference type="SUPFAM" id="SSF53383">
    <property type="entry name" value="PLP-dependent transferases"/>
    <property type="match status" value="1"/>
</dbReference>
<protein>
    <submittedName>
        <fullName evidence="4">Serine hydroxymethyltransferase, cytosolic</fullName>
    </submittedName>
</protein>
<reference evidence="4" key="2">
    <citation type="journal article" date="2023" name="BMC Genomics">
        <title>Pest status, molecular evolution, and epigenetic factors derived from the genome assembly of Frankliniella fusca, a thysanopteran phytovirus vector.</title>
        <authorList>
            <person name="Catto M.A."/>
            <person name="Labadie P.E."/>
            <person name="Jacobson A.L."/>
            <person name="Kennedy G.G."/>
            <person name="Srinivasan R."/>
            <person name="Hunt B.G."/>
        </authorList>
    </citation>
    <scope>NUCLEOTIDE SEQUENCE</scope>
    <source>
        <strain evidence="4">PL_HMW_Pooled</strain>
    </source>
</reference>
<dbReference type="InterPro" id="IPR015424">
    <property type="entry name" value="PyrdxlP-dep_Trfase"/>
</dbReference>
<accession>A0AAE1LF15</accession>
<evidence type="ECO:0000259" key="3">
    <source>
        <dbReference type="Pfam" id="PF00464"/>
    </source>
</evidence>
<dbReference type="Proteomes" id="UP001219518">
    <property type="component" value="Unassembled WGS sequence"/>
</dbReference>
<dbReference type="InterPro" id="IPR039429">
    <property type="entry name" value="SHMT-like_dom"/>
</dbReference>
<feature type="domain" description="Serine hydroxymethyltransferase-like" evidence="3">
    <location>
        <begin position="2"/>
        <end position="39"/>
    </location>
</feature>
<comment type="caution">
    <text evidence="4">The sequence shown here is derived from an EMBL/GenBank/DDBJ whole genome shotgun (WGS) entry which is preliminary data.</text>
</comment>
<evidence type="ECO:0000313" key="5">
    <source>
        <dbReference type="Proteomes" id="UP001219518"/>
    </source>
</evidence>
<dbReference type="GO" id="GO:0004372">
    <property type="term" value="F:glycine hydroxymethyltransferase activity"/>
    <property type="evidence" value="ECO:0007669"/>
    <property type="project" value="TreeGrafter"/>
</dbReference>
<proteinExistence type="predicted"/>
<dbReference type="EMBL" id="JAHWGI010000706">
    <property type="protein sequence ID" value="KAK3917268.1"/>
    <property type="molecule type" value="Genomic_DNA"/>
</dbReference>
<reference evidence="4" key="1">
    <citation type="submission" date="2021-07" db="EMBL/GenBank/DDBJ databases">
        <authorList>
            <person name="Catto M.A."/>
            <person name="Jacobson A."/>
            <person name="Kennedy G."/>
            <person name="Labadie P."/>
            <person name="Hunt B.G."/>
            <person name="Srinivasan R."/>
        </authorList>
    </citation>
    <scope>NUCLEOTIDE SEQUENCE</scope>
    <source>
        <strain evidence="4">PL_HMW_Pooled</strain>
        <tissue evidence="4">Head</tissue>
    </source>
</reference>
<evidence type="ECO:0000256" key="2">
    <source>
        <dbReference type="ARBA" id="ARBA00022898"/>
    </source>
</evidence>